<sequence>MIDTPNSKTSVEVTVPVSESNLNCDGLILPIKPLLERLVADKNRQWEQKLEKNILIMFKQVGI</sequence>
<dbReference type="AlphaFoldDB" id="K7ANZ1"/>
<gene>
    <name evidence="1" type="ORF">C427_1215</name>
</gene>
<dbReference type="PATRIC" id="fig|1129794.4.peg.1206"/>
<keyword evidence="2" id="KW-1185">Reference proteome</keyword>
<evidence type="ECO:0000313" key="2">
    <source>
        <dbReference type="Proteomes" id="UP000011864"/>
    </source>
</evidence>
<dbReference type="EMBL" id="CP003837">
    <property type="protein sequence ID" value="AGH43324.1"/>
    <property type="molecule type" value="Genomic_DNA"/>
</dbReference>
<protein>
    <submittedName>
        <fullName evidence="1">Uncharacterized protein</fullName>
    </submittedName>
</protein>
<accession>K7ANZ1</accession>
<dbReference type="Proteomes" id="UP000011864">
    <property type="component" value="Chromosome"/>
</dbReference>
<dbReference type="KEGG" id="gps:C427_1215"/>
<dbReference type="HOGENOM" id="CLU_2881836_0_0_6"/>
<organism evidence="1 2">
    <name type="scientific">Paraglaciecola psychrophila 170</name>
    <dbReference type="NCBI Taxonomy" id="1129794"/>
    <lineage>
        <taxon>Bacteria</taxon>
        <taxon>Pseudomonadati</taxon>
        <taxon>Pseudomonadota</taxon>
        <taxon>Gammaproteobacteria</taxon>
        <taxon>Alteromonadales</taxon>
        <taxon>Alteromonadaceae</taxon>
        <taxon>Paraglaciecola</taxon>
    </lineage>
</organism>
<proteinExistence type="predicted"/>
<dbReference type="RefSeq" id="WP_007636965.1">
    <property type="nucleotide sequence ID" value="NC_020514.1"/>
</dbReference>
<reference evidence="1 2" key="1">
    <citation type="journal article" date="2013" name="Genome Announc.">
        <title>Complete Genome Sequence of Glaciecola psychrophila Strain 170T.</title>
        <authorList>
            <person name="Yin J."/>
            <person name="Chen J."/>
            <person name="Liu G."/>
            <person name="Yu Y."/>
            <person name="Song L."/>
            <person name="Wang X."/>
            <person name="Qu X."/>
        </authorList>
    </citation>
    <scope>NUCLEOTIDE SEQUENCE [LARGE SCALE GENOMIC DNA]</scope>
    <source>
        <strain evidence="1 2">170</strain>
    </source>
</reference>
<name>K7ANZ1_9ALTE</name>
<dbReference type="OrthoDB" id="6388866at2"/>
<dbReference type="STRING" id="1129794.C427_1215"/>
<evidence type="ECO:0000313" key="1">
    <source>
        <dbReference type="EMBL" id="AGH43324.1"/>
    </source>
</evidence>